<accession>A0A7W5Y903</accession>
<feature type="region of interest" description="Disordered" evidence="1">
    <location>
        <begin position="469"/>
        <end position="527"/>
    </location>
</feature>
<keyword evidence="5" id="KW-1185">Reference proteome</keyword>
<feature type="compositionally biased region" description="Basic and acidic residues" evidence="1">
    <location>
        <begin position="471"/>
        <end position="480"/>
    </location>
</feature>
<comment type="caution">
    <text evidence="4">The sequence shown here is derived from an EMBL/GenBank/DDBJ whole genome shotgun (WGS) entry which is preliminary data.</text>
</comment>
<protein>
    <submittedName>
        <fullName evidence="4">Pimeloyl-ACP methyl ester carboxylesterase</fullName>
    </submittedName>
</protein>
<dbReference type="Proteomes" id="UP000579945">
    <property type="component" value="Unassembled WGS sequence"/>
</dbReference>
<feature type="region of interest" description="Disordered" evidence="1">
    <location>
        <begin position="413"/>
        <end position="449"/>
    </location>
</feature>
<dbReference type="EMBL" id="JACIBV010000001">
    <property type="protein sequence ID" value="MBB3729066.1"/>
    <property type="molecule type" value="Genomic_DNA"/>
</dbReference>
<dbReference type="SUPFAM" id="SSF53474">
    <property type="entry name" value="alpha/beta-Hydrolases"/>
    <property type="match status" value="1"/>
</dbReference>
<feature type="chain" id="PRO_5030792349" evidence="2">
    <location>
        <begin position="41"/>
        <end position="527"/>
    </location>
</feature>
<dbReference type="InterPro" id="IPR029058">
    <property type="entry name" value="AB_hydrolase_fold"/>
</dbReference>
<evidence type="ECO:0000256" key="1">
    <source>
        <dbReference type="SAM" id="MobiDB-lite"/>
    </source>
</evidence>
<dbReference type="AlphaFoldDB" id="A0A7W5Y903"/>
<dbReference type="InterPro" id="IPR000073">
    <property type="entry name" value="AB_hydrolase_1"/>
</dbReference>
<evidence type="ECO:0000313" key="4">
    <source>
        <dbReference type="EMBL" id="MBB3729066.1"/>
    </source>
</evidence>
<reference evidence="4 5" key="1">
    <citation type="submission" date="2020-08" db="EMBL/GenBank/DDBJ databases">
        <title>Sequencing the genomes of 1000 actinobacteria strains.</title>
        <authorList>
            <person name="Klenk H.-P."/>
        </authorList>
    </citation>
    <scope>NUCLEOTIDE SEQUENCE [LARGE SCALE GENOMIC DNA]</scope>
    <source>
        <strain evidence="4 5">DSM 44320</strain>
    </source>
</reference>
<feature type="compositionally biased region" description="Basic residues" evidence="1">
    <location>
        <begin position="488"/>
        <end position="505"/>
    </location>
</feature>
<gene>
    <name evidence="4" type="ORF">FHR33_004926</name>
</gene>
<organism evidence="4 5">
    <name type="scientific">Nonomuraea dietziae</name>
    <dbReference type="NCBI Taxonomy" id="65515"/>
    <lineage>
        <taxon>Bacteria</taxon>
        <taxon>Bacillati</taxon>
        <taxon>Actinomycetota</taxon>
        <taxon>Actinomycetes</taxon>
        <taxon>Streptosporangiales</taxon>
        <taxon>Streptosporangiaceae</taxon>
        <taxon>Nonomuraea</taxon>
    </lineage>
</organism>
<evidence type="ECO:0000256" key="2">
    <source>
        <dbReference type="SAM" id="SignalP"/>
    </source>
</evidence>
<keyword evidence="2" id="KW-0732">Signal</keyword>
<evidence type="ECO:0000259" key="3">
    <source>
        <dbReference type="Pfam" id="PF00561"/>
    </source>
</evidence>
<sequence>MITIRAMKSSKRHGGICGRSRRLVIAVVAALAVMSPTASAASDDGGLTWRACEGEGTPTGLQCAAIEVPVDWAQPDGKITLDLARLSATEPAGRIGSVLSISGGYGIEDLSRGAANLTELRRRFDLVGFNTRTTVWITQMPEACKEPGAVLHDPRNKKQYTAQAAAMTKALTTCQQADATGLFTHLDALSIARDVEAIRQALGEQRLSFTAHSLGGVAAAAYARLFPQRIRAMYVDSVGNQTKGWPAHHLQLLPVSQRMIARFAEWCADTPACALHGQDAEAVWRRLLRAADRHPIPVTSPQHGTGKLTGWLLGALVPRDPGPQNADWLTFATSVDKAARGDGSGFADVALFTARYSATPGALAMSCGDERGYTSYAQLEDFLGKARKIAPEYAGAEISLLGCTGWPLPVANPAPPTAHPRPAAPAGCRHHMGELPPNQELHQHDPGIGDHRLRRARTRHLPVRQEMSDPACHHLPDRPDPAQAGHHLSSRRATRRARRRRHKQARRGDHPSMVSGWSDDSGGVAIS</sequence>
<feature type="compositionally biased region" description="Pro residues" evidence="1">
    <location>
        <begin position="413"/>
        <end position="423"/>
    </location>
</feature>
<name>A0A7W5Y903_9ACTN</name>
<dbReference type="Pfam" id="PF00561">
    <property type="entry name" value="Abhydrolase_1"/>
    <property type="match status" value="1"/>
</dbReference>
<evidence type="ECO:0000313" key="5">
    <source>
        <dbReference type="Proteomes" id="UP000579945"/>
    </source>
</evidence>
<proteinExistence type="predicted"/>
<feature type="domain" description="AB hydrolase-1" evidence="3">
    <location>
        <begin position="185"/>
        <end position="287"/>
    </location>
</feature>
<feature type="signal peptide" evidence="2">
    <location>
        <begin position="1"/>
        <end position="40"/>
    </location>
</feature>
<dbReference type="GO" id="GO:0003824">
    <property type="term" value="F:catalytic activity"/>
    <property type="evidence" value="ECO:0007669"/>
    <property type="project" value="UniProtKB-ARBA"/>
</dbReference>
<dbReference type="Gene3D" id="3.40.50.1820">
    <property type="entry name" value="alpha/beta hydrolase"/>
    <property type="match status" value="1"/>
</dbReference>